<sequence length="305" mass="32670">MSGGTAAVPVHCRWDFCTETFLTFLEWETHFMVEHIAYARPIDLAGRRLVKRKEQGQWELVDTAPRPISILPLNPHPSQTTGDITTTTHTLSFPMPPSFHSLPDPPPTMPVALPSGNQGLLGIESNPSDKHAQDEENDKRLYQSFLRSPSPVPGQSRSISQSGSTSGSMQPPPPGQRSKTPPWTPRHTHPSVTSPHILHSAPDFDTANPTPPVTQPTSSVPLFTSPFRPSQEYAQSHSTPDHSGSSASDHSLRQRADSAGSTAGTNIRFGAVLVGGETSSLYGESPSRSGSKSGGGVGFDWAGGT</sequence>
<organism evidence="2">
    <name type="scientific">Kwoniella pini CBS 10737</name>
    <dbReference type="NCBI Taxonomy" id="1296096"/>
    <lineage>
        <taxon>Eukaryota</taxon>
        <taxon>Fungi</taxon>
        <taxon>Dikarya</taxon>
        <taxon>Basidiomycota</taxon>
        <taxon>Agaricomycotina</taxon>
        <taxon>Tremellomycetes</taxon>
        <taxon>Tremellales</taxon>
        <taxon>Cryptococcaceae</taxon>
        <taxon>Kwoniella</taxon>
    </lineage>
</organism>
<accession>A0A1B9HUV8</accession>
<evidence type="ECO:0000256" key="1">
    <source>
        <dbReference type="SAM" id="MobiDB-lite"/>
    </source>
</evidence>
<gene>
    <name evidence="2" type="ORF">I206_06817</name>
    <name evidence="3" type="ORF">I206_102090</name>
</gene>
<dbReference type="RefSeq" id="XP_019008262.1">
    <property type="nucleotide sequence ID" value="XM_019158516.1"/>
</dbReference>
<evidence type="ECO:0000313" key="2">
    <source>
        <dbReference type="EMBL" id="OCF47043.1"/>
    </source>
</evidence>
<evidence type="ECO:0000313" key="4">
    <source>
        <dbReference type="Proteomes" id="UP000094020"/>
    </source>
</evidence>
<feature type="compositionally biased region" description="Low complexity" evidence="1">
    <location>
        <begin position="153"/>
        <end position="169"/>
    </location>
</feature>
<proteinExistence type="predicted"/>
<protein>
    <submittedName>
        <fullName evidence="2">Uncharacterized protein</fullName>
    </submittedName>
</protein>
<dbReference type="EMBL" id="KV700117">
    <property type="protein sequence ID" value="OCF47043.1"/>
    <property type="molecule type" value="Genomic_DNA"/>
</dbReference>
<reference evidence="2" key="3">
    <citation type="submission" date="2016-07" db="EMBL/GenBank/DDBJ databases">
        <title>Evolution of pathogenesis and genome organization in the Tremellales.</title>
        <authorList>
            <person name="Cuomo C."/>
            <person name="Litvintseva A."/>
            <person name="Heitman J."/>
            <person name="Chen Y."/>
            <person name="Sun S."/>
            <person name="Springer D."/>
            <person name="Dromer F."/>
            <person name="Young S."/>
            <person name="Zeng Q."/>
            <person name="Chapman S."/>
            <person name="Gujja S."/>
            <person name="Saif S."/>
            <person name="Birren B."/>
        </authorList>
    </citation>
    <scope>NUCLEOTIDE SEQUENCE</scope>
    <source>
        <strain evidence="2">CBS 10737</strain>
    </source>
</reference>
<dbReference type="OrthoDB" id="2565235at2759"/>
<reference evidence="3" key="2">
    <citation type="submission" date="2013-07" db="EMBL/GenBank/DDBJ databases">
        <authorList>
            <consortium name="The Broad Institute Genome Sequencing Platform"/>
            <person name="Cuomo C."/>
            <person name="Litvintseva A."/>
            <person name="Chen Y."/>
            <person name="Heitman J."/>
            <person name="Sun S."/>
            <person name="Springer D."/>
            <person name="Dromer F."/>
            <person name="Young S.K."/>
            <person name="Zeng Q."/>
            <person name="Gargeya S."/>
            <person name="Fitzgerald M."/>
            <person name="Abouelleil A."/>
            <person name="Alvarado L."/>
            <person name="Berlin A.M."/>
            <person name="Chapman S.B."/>
            <person name="Dewar J."/>
            <person name="Goldberg J."/>
            <person name="Griggs A."/>
            <person name="Gujja S."/>
            <person name="Hansen M."/>
            <person name="Howarth C."/>
            <person name="Imamovic A."/>
            <person name="Larimer J."/>
            <person name="McCowan C."/>
            <person name="Murphy C."/>
            <person name="Pearson M."/>
            <person name="Priest M."/>
            <person name="Roberts A."/>
            <person name="Saif S."/>
            <person name="Shea T."/>
            <person name="Sykes S."/>
            <person name="Wortman J."/>
            <person name="Nusbaum C."/>
            <person name="Birren B."/>
        </authorList>
    </citation>
    <scope>NUCLEOTIDE SEQUENCE</scope>
    <source>
        <strain evidence="3">CBS 10737</strain>
    </source>
</reference>
<keyword evidence="4" id="KW-1185">Reference proteome</keyword>
<feature type="region of interest" description="Disordered" evidence="1">
    <location>
        <begin position="96"/>
        <end position="305"/>
    </location>
</feature>
<dbReference type="AlphaFoldDB" id="A0A1B9HUV8"/>
<dbReference type="Proteomes" id="UP000094020">
    <property type="component" value="Chromosome 2"/>
</dbReference>
<reference evidence="2" key="1">
    <citation type="submission" date="2013-07" db="EMBL/GenBank/DDBJ databases">
        <title>The Genome Sequence of Cryptococcus pinus CBS10737.</title>
        <authorList>
            <consortium name="The Broad Institute Genome Sequencing Platform"/>
            <person name="Cuomo C."/>
            <person name="Litvintseva A."/>
            <person name="Chen Y."/>
            <person name="Heitman J."/>
            <person name="Sun S."/>
            <person name="Springer D."/>
            <person name="Dromer F."/>
            <person name="Young S.K."/>
            <person name="Zeng Q."/>
            <person name="Gargeya S."/>
            <person name="Fitzgerald M."/>
            <person name="Abouelleil A."/>
            <person name="Alvarado L."/>
            <person name="Berlin A.M."/>
            <person name="Chapman S.B."/>
            <person name="Dewar J."/>
            <person name="Goldberg J."/>
            <person name="Griggs A."/>
            <person name="Gujja S."/>
            <person name="Hansen M."/>
            <person name="Howarth C."/>
            <person name="Imamovic A."/>
            <person name="Larimer J."/>
            <person name="McCowan C."/>
            <person name="Murphy C."/>
            <person name="Pearson M."/>
            <person name="Priest M."/>
            <person name="Roberts A."/>
            <person name="Saif S."/>
            <person name="Shea T."/>
            <person name="Sykes S."/>
            <person name="Wortman J."/>
            <person name="Nusbaum C."/>
            <person name="Birren B."/>
        </authorList>
    </citation>
    <scope>NUCLEOTIDE SEQUENCE [LARGE SCALE GENOMIC DNA]</scope>
    <source>
        <strain evidence="2">CBS 10737</strain>
    </source>
</reference>
<reference evidence="3" key="4">
    <citation type="submission" date="2024-02" db="EMBL/GenBank/DDBJ databases">
        <title>Comparative genomics of Cryptococcus and Kwoniella reveals pathogenesis evolution and contrasting modes of karyotype evolution via chromosome fusion or intercentromeric recombination.</title>
        <authorList>
            <person name="Coelho M.A."/>
            <person name="David-Palma M."/>
            <person name="Shea T."/>
            <person name="Bowers K."/>
            <person name="McGinley-Smith S."/>
            <person name="Mohammad A.W."/>
            <person name="Gnirke A."/>
            <person name="Yurkov A.M."/>
            <person name="Nowrousian M."/>
            <person name="Sun S."/>
            <person name="Cuomo C.A."/>
            <person name="Heitman J."/>
        </authorList>
    </citation>
    <scope>NUCLEOTIDE SEQUENCE</scope>
    <source>
        <strain evidence="3">CBS 10737</strain>
    </source>
</reference>
<dbReference type="GeneID" id="30175186"/>
<evidence type="ECO:0000313" key="3">
    <source>
        <dbReference type="EMBL" id="WWC68167.1"/>
    </source>
</evidence>
<name>A0A1B9HUV8_9TREE</name>
<feature type="compositionally biased region" description="Basic and acidic residues" evidence="1">
    <location>
        <begin position="127"/>
        <end position="141"/>
    </location>
</feature>
<feature type="compositionally biased region" description="Gly residues" evidence="1">
    <location>
        <begin position="292"/>
        <end position="305"/>
    </location>
</feature>
<dbReference type="KEGG" id="kpin:30175186"/>
<dbReference type="EMBL" id="CP144520">
    <property type="protein sequence ID" value="WWC68167.1"/>
    <property type="molecule type" value="Genomic_DNA"/>
</dbReference>
<feature type="compositionally biased region" description="Polar residues" evidence="1">
    <location>
        <begin position="232"/>
        <end position="249"/>
    </location>
</feature>